<protein>
    <submittedName>
        <fullName evidence="1">Uncharacterized protein</fullName>
    </submittedName>
</protein>
<dbReference type="AlphaFoldDB" id="A0A451A5A1"/>
<name>A0A451A5A1_9GAMM</name>
<proteinExistence type="predicted"/>
<sequence>MYFEITGKIANVETIAVGGNIRDITRIQKQHGFGRWKKLKGIAVVRPAIRSYSYCRGALARSPWYRQKKNEDQAILGLICLFSAQLHNMDQVLQNIYFALPIPSHALSVRGEASLASWNNHLEIISNLPCASRTLIAMTWKRQGVPGFSR</sequence>
<gene>
    <name evidence="1" type="ORF">BECKUNK1418G_GA0071005_10168</name>
    <name evidence="2" type="ORF">BECKUNK1418H_GA0071006_101925</name>
</gene>
<reference evidence="1" key="1">
    <citation type="submission" date="2019-02" db="EMBL/GenBank/DDBJ databases">
        <authorList>
            <person name="Gruber-Vodicka R. H."/>
            <person name="Seah K. B. B."/>
        </authorList>
    </citation>
    <scope>NUCLEOTIDE SEQUENCE</scope>
    <source>
        <strain evidence="2">BECK_BY19</strain>
        <strain evidence="1">BECK_BY8</strain>
    </source>
</reference>
<evidence type="ECO:0000313" key="2">
    <source>
        <dbReference type="EMBL" id="VFK69808.1"/>
    </source>
</evidence>
<dbReference type="EMBL" id="CAADGD010000019">
    <property type="protein sequence ID" value="VFK69808.1"/>
    <property type="molecule type" value="Genomic_DNA"/>
</dbReference>
<dbReference type="EMBL" id="CAADFZ010000016">
    <property type="protein sequence ID" value="VFK61208.1"/>
    <property type="molecule type" value="Genomic_DNA"/>
</dbReference>
<evidence type="ECO:0000313" key="1">
    <source>
        <dbReference type="EMBL" id="VFK61208.1"/>
    </source>
</evidence>
<accession>A0A451A5A1</accession>
<organism evidence="1">
    <name type="scientific">Candidatus Kentrum sp. UNK</name>
    <dbReference type="NCBI Taxonomy" id="2126344"/>
    <lineage>
        <taxon>Bacteria</taxon>
        <taxon>Pseudomonadati</taxon>
        <taxon>Pseudomonadota</taxon>
        <taxon>Gammaproteobacteria</taxon>
        <taxon>Candidatus Kentrum</taxon>
    </lineage>
</organism>